<organism evidence="2 3">
    <name type="scientific">Rehmannia glutinosa</name>
    <name type="common">Chinese foxglove</name>
    <dbReference type="NCBI Taxonomy" id="99300"/>
    <lineage>
        <taxon>Eukaryota</taxon>
        <taxon>Viridiplantae</taxon>
        <taxon>Streptophyta</taxon>
        <taxon>Embryophyta</taxon>
        <taxon>Tracheophyta</taxon>
        <taxon>Spermatophyta</taxon>
        <taxon>Magnoliopsida</taxon>
        <taxon>eudicotyledons</taxon>
        <taxon>Gunneridae</taxon>
        <taxon>Pentapetalae</taxon>
        <taxon>asterids</taxon>
        <taxon>lamiids</taxon>
        <taxon>Lamiales</taxon>
        <taxon>Orobanchaceae</taxon>
        <taxon>Rehmannieae</taxon>
        <taxon>Rehmannia</taxon>
    </lineage>
</organism>
<dbReference type="Proteomes" id="UP001318860">
    <property type="component" value="Unassembled WGS sequence"/>
</dbReference>
<evidence type="ECO:0000313" key="3">
    <source>
        <dbReference type="Proteomes" id="UP001318860"/>
    </source>
</evidence>
<dbReference type="PANTHER" id="PTHR47481">
    <property type="match status" value="1"/>
</dbReference>
<dbReference type="Pfam" id="PF14223">
    <property type="entry name" value="Retrotran_gag_2"/>
    <property type="match status" value="1"/>
</dbReference>
<gene>
    <name evidence="2" type="ORF">DH2020_014110</name>
</gene>
<feature type="region of interest" description="Disordered" evidence="1">
    <location>
        <begin position="237"/>
        <end position="256"/>
    </location>
</feature>
<protein>
    <recommendedName>
        <fullName evidence="4">Retrotransposon Copia-like N-terminal domain-containing protein</fullName>
    </recommendedName>
</protein>
<comment type="caution">
    <text evidence="2">The sequence shown here is derived from an EMBL/GenBank/DDBJ whole genome shotgun (WGS) entry which is preliminary data.</text>
</comment>
<dbReference type="PANTHER" id="PTHR47481:SF22">
    <property type="entry name" value="RETROTRANSPOSON GAG DOMAIN-CONTAINING PROTEIN"/>
    <property type="match status" value="1"/>
</dbReference>
<name>A0ABR0WW71_REHGL</name>
<evidence type="ECO:0008006" key="4">
    <source>
        <dbReference type="Google" id="ProtNLM"/>
    </source>
</evidence>
<dbReference type="EMBL" id="JABTTQ020000007">
    <property type="protein sequence ID" value="KAK6151475.1"/>
    <property type="molecule type" value="Genomic_DNA"/>
</dbReference>
<evidence type="ECO:0000256" key="1">
    <source>
        <dbReference type="SAM" id="MobiDB-lite"/>
    </source>
</evidence>
<evidence type="ECO:0000313" key="2">
    <source>
        <dbReference type="EMBL" id="KAK6151475.1"/>
    </source>
</evidence>
<keyword evidence="3" id="KW-1185">Reference proteome</keyword>
<reference evidence="2 3" key="1">
    <citation type="journal article" date="2021" name="Comput. Struct. Biotechnol. J.">
        <title>De novo genome assembly of the potent medicinal plant Rehmannia glutinosa using nanopore technology.</title>
        <authorList>
            <person name="Ma L."/>
            <person name="Dong C."/>
            <person name="Song C."/>
            <person name="Wang X."/>
            <person name="Zheng X."/>
            <person name="Niu Y."/>
            <person name="Chen S."/>
            <person name="Feng W."/>
        </authorList>
    </citation>
    <scope>NUCLEOTIDE SEQUENCE [LARGE SCALE GENOMIC DNA]</scope>
    <source>
        <strain evidence="2">DH-2019</strain>
    </source>
</reference>
<proteinExistence type="predicted"/>
<accession>A0ABR0WW71</accession>
<sequence length="341" mass="37827">MIRTYLITVKLNDTNYLVWRQQVFAAARGYGLDGFLIGKHATPPEFITSAAGMKTTNPAYATWMRQDQVLASWLLSSLSENVLISTVGLTSSKEIWECLEIGFASQSRARIMQYRLQLQTLKKGNLSMREYLNKVKVCCDTLAAAEQKVTEEDQVLHILSGLGNDYDSVMVSITSRVEPCSLREVSAILLSFEGRLENAEATQINMDGSSVHVNFAAQTNNTRRGGQHQSYRGRGFMQQTQGNRGGRFPARGGSFRGRGGRTNYKPRCQVCFYTCHTADKCYHRFNANFVPNSNNGQAVFTPTGYTQGPSANVTSIGTIESSNSGLFSEKFSDNIPLFVIL</sequence>